<evidence type="ECO:0000256" key="5">
    <source>
        <dbReference type="ARBA" id="ARBA00022438"/>
    </source>
</evidence>
<evidence type="ECO:0000256" key="6">
    <source>
        <dbReference type="ARBA" id="ARBA00022670"/>
    </source>
</evidence>
<keyword evidence="7 11" id="KW-0479">Metal-binding</keyword>
<dbReference type="EC" id="3.4.11.21" evidence="4"/>
<dbReference type="InterPro" id="IPR001948">
    <property type="entry name" value="Peptidase_M18"/>
</dbReference>
<evidence type="ECO:0000313" key="13">
    <source>
        <dbReference type="Proteomes" id="UP000078561"/>
    </source>
</evidence>
<sequence>MLRSFSRLKYLPSSTPSVTAPMSISSLSTLANLVVASSSPPSEEARAFVDFINASPSPFHTVHESVQRLEKAGFQKLSERSEWQLERKGKYYFTRNGSSVVAFVVGGQYKSGNGFTIVGAHTDSPCLKVKPVSKKEHVGFLEVGVQLYGGGIWHTWFDRNLGVAGRVMVQHKDGTFRHTLVRVHKPVLNVPTLAIHLDESPGTEFKFNPETHLLPILSTTAKAALNFVEKKGEPSDQERKHHPALINMLANELQVEGHQIHDFELCLYDIQPAVIGGIHDEFIFGSRLDNLGMSYCTLMSLINTSNNIDDESNIRLISLFDNEEVGSTTAQGANSNLLPSVLERLAGTQFGDKVPTRSSWFQKKGSTDYSHSSPHYHHQHSAPVNDPSCVPSSCWPFSKSSQPRMQNLKSLFEQSLRKSMLVSADMAHAVHPNYSEIYEENHRPAMHKGTVIKINANQKYATTAETSLILREIAKRRDVPIQEFVVRNDSRCGSTIGPMLAAKLGLRTIDVGNPQLSMHSIRETAGVDDVKNGIDLLGAFFELFPEVDAQVFVDE</sequence>
<evidence type="ECO:0000256" key="9">
    <source>
        <dbReference type="ARBA" id="ARBA00022833"/>
    </source>
</evidence>
<organism evidence="12">
    <name type="scientific">Absidia glauca</name>
    <name type="common">Pin mould</name>
    <dbReference type="NCBI Taxonomy" id="4829"/>
    <lineage>
        <taxon>Eukaryota</taxon>
        <taxon>Fungi</taxon>
        <taxon>Fungi incertae sedis</taxon>
        <taxon>Mucoromycota</taxon>
        <taxon>Mucoromycotina</taxon>
        <taxon>Mucoromycetes</taxon>
        <taxon>Mucorales</taxon>
        <taxon>Cunninghamellaceae</taxon>
        <taxon>Absidia</taxon>
    </lineage>
</organism>
<evidence type="ECO:0000256" key="4">
    <source>
        <dbReference type="ARBA" id="ARBA00011965"/>
    </source>
</evidence>
<comment type="catalytic activity">
    <reaction evidence="1">
        <text>Release of an N-terminal aspartate or glutamate from a peptide, with a preference for aspartate.</text>
        <dbReference type="EC" id="3.4.11.21"/>
    </reaction>
</comment>
<comment type="similarity">
    <text evidence="3 11">Belongs to the peptidase M18 family.</text>
</comment>
<dbReference type="AlphaFoldDB" id="A0A170APE5"/>
<dbReference type="Pfam" id="PF02127">
    <property type="entry name" value="Peptidase_M18"/>
    <property type="match status" value="2"/>
</dbReference>
<dbReference type="CDD" id="cd05658">
    <property type="entry name" value="M18_DAP"/>
    <property type="match status" value="1"/>
</dbReference>
<dbReference type="Proteomes" id="UP000078561">
    <property type="component" value="Unassembled WGS sequence"/>
</dbReference>
<evidence type="ECO:0000256" key="1">
    <source>
        <dbReference type="ARBA" id="ARBA00001335"/>
    </source>
</evidence>
<keyword evidence="13" id="KW-1185">Reference proteome</keyword>
<dbReference type="GO" id="GO:0008270">
    <property type="term" value="F:zinc ion binding"/>
    <property type="evidence" value="ECO:0007669"/>
    <property type="project" value="InterPro"/>
</dbReference>
<keyword evidence="8 11" id="KW-0378">Hydrolase</keyword>
<name>A0A170APE5_ABSGL</name>
<dbReference type="InParanoid" id="A0A170APE5"/>
<keyword evidence="5 11" id="KW-0031">Aminopeptidase</keyword>
<evidence type="ECO:0000313" key="12">
    <source>
        <dbReference type="EMBL" id="SAM07902.1"/>
    </source>
</evidence>
<dbReference type="GO" id="GO:0000324">
    <property type="term" value="C:fungal-type vacuole"/>
    <property type="evidence" value="ECO:0007669"/>
    <property type="project" value="TreeGrafter"/>
</dbReference>
<evidence type="ECO:0000256" key="8">
    <source>
        <dbReference type="ARBA" id="ARBA00022801"/>
    </source>
</evidence>
<keyword evidence="6 11" id="KW-0645">Protease</keyword>
<dbReference type="FunCoup" id="A0A170APE5">
    <property type="interactions" value="473"/>
</dbReference>
<dbReference type="STRING" id="4829.A0A170APE5"/>
<dbReference type="SUPFAM" id="SSF101821">
    <property type="entry name" value="Aminopeptidase/glucanase lid domain"/>
    <property type="match status" value="1"/>
</dbReference>
<dbReference type="GO" id="GO:0008237">
    <property type="term" value="F:metallopeptidase activity"/>
    <property type="evidence" value="ECO:0007669"/>
    <property type="project" value="UniProtKB-KW"/>
</dbReference>
<dbReference type="FunFam" id="2.30.250.10:FF:000001">
    <property type="entry name" value="Aspartyl aminopeptidase 1"/>
    <property type="match status" value="1"/>
</dbReference>
<dbReference type="GO" id="GO:0006508">
    <property type="term" value="P:proteolysis"/>
    <property type="evidence" value="ECO:0007669"/>
    <property type="project" value="UniProtKB-KW"/>
</dbReference>
<reference evidence="12" key="1">
    <citation type="submission" date="2016-04" db="EMBL/GenBank/DDBJ databases">
        <authorList>
            <person name="Evans L.H."/>
            <person name="Alamgir A."/>
            <person name="Owens N."/>
            <person name="Weber N.D."/>
            <person name="Virtaneva K."/>
            <person name="Barbian K."/>
            <person name="Babar A."/>
            <person name="Rosenke K."/>
        </authorList>
    </citation>
    <scope>NUCLEOTIDE SEQUENCE [LARGE SCALE GENOMIC DNA]</scope>
    <source>
        <strain evidence="12">CBS 101.48</strain>
    </source>
</reference>
<dbReference type="PRINTS" id="PR00932">
    <property type="entry name" value="AMINO1PTASE"/>
</dbReference>
<dbReference type="Gene3D" id="3.40.630.10">
    <property type="entry name" value="Zn peptidases"/>
    <property type="match status" value="2"/>
</dbReference>
<dbReference type="GO" id="GO:0004177">
    <property type="term" value="F:aminopeptidase activity"/>
    <property type="evidence" value="ECO:0007669"/>
    <property type="project" value="UniProtKB-KW"/>
</dbReference>
<comment type="cofactor">
    <cofactor evidence="2">
        <name>Zn(2+)</name>
        <dbReference type="ChEBI" id="CHEBI:29105"/>
    </cofactor>
</comment>
<gene>
    <name evidence="12" type="primary">ABSGL_13560.1 scaffold 14267</name>
</gene>
<dbReference type="OMA" id="LLDTHYY"/>
<dbReference type="EMBL" id="LT554871">
    <property type="protein sequence ID" value="SAM07902.1"/>
    <property type="molecule type" value="Genomic_DNA"/>
</dbReference>
<dbReference type="SUPFAM" id="SSF53187">
    <property type="entry name" value="Zn-dependent exopeptidases"/>
    <property type="match status" value="1"/>
</dbReference>
<evidence type="ECO:0000256" key="2">
    <source>
        <dbReference type="ARBA" id="ARBA00001947"/>
    </source>
</evidence>
<protein>
    <recommendedName>
        <fullName evidence="4">aspartyl aminopeptidase</fullName>
        <ecNumber evidence="4">3.4.11.21</ecNumber>
    </recommendedName>
</protein>
<evidence type="ECO:0000256" key="10">
    <source>
        <dbReference type="ARBA" id="ARBA00023049"/>
    </source>
</evidence>
<keyword evidence="9 11" id="KW-0862">Zinc</keyword>
<keyword evidence="10 11" id="KW-0482">Metalloprotease</keyword>
<evidence type="ECO:0000256" key="7">
    <source>
        <dbReference type="ARBA" id="ARBA00022723"/>
    </source>
</evidence>
<evidence type="ECO:0000256" key="3">
    <source>
        <dbReference type="ARBA" id="ARBA00008290"/>
    </source>
</evidence>
<accession>A0A170APE5</accession>
<dbReference type="PANTHER" id="PTHR28570:SF3">
    <property type="entry name" value="ASPARTYL AMINOPEPTIDASE"/>
    <property type="match status" value="1"/>
</dbReference>
<proteinExistence type="inferred from homology"/>
<evidence type="ECO:0000256" key="11">
    <source>
        <dbReference type="RuleBase" id="RU004386"/>
    </source>
</evidence>
<dbReference type="OrthoDB" id="9880441at2759"/>
<dbReference type="PANTHER" id="PTHR28570">
    <property type="entry name" value="ASPARTYL AMINOPEPTIDASE"/>
    <property type="match status" value="1"/>
</dbReference>